<name>A0A8H7ZNM0_9FUNG</name>
<feature type="region of interest" description="Disordered" evidence="1">
    <location>
        <begin position="1"/>
        <end position="35"/>
    </location>
</feature>
<organism evidence="2 3">
    <name type="scientific">Olpidium bornovanus</name>
    <dbReference type="NCBI Taxonomy" id="278681"/>
    <lineage>
        <taxon>Eukaryota</taxon>
        <taxon>Fungi</taxon>
        <taxon>Fungi incertae sedis</taxon>
        <taxon>Olpidiomycota</taxon>
        <taxon>Olpidiomycotina</taxon>
        <taxon>Olpidiomycetes</taxon>
        <taxon>Olpidiales</taxon>
        <taxon>Olpidiaceae</taxon>
        <taxon>Olpidium</taxon>
    </lineage>
</organism>
<evidence type="ECO:0000313" key="2">
    <source>
        <dbReference type="EMBL" id="KAG5456439.1"/>
    </source>
</evidence>
<protein>
    <submittedName>
        <fullName evidence="2">Uncharacterized protein</fullName>
    </submittedName>
</protein>
<proteinExistence type="predicted"/>
<dbReference type="EMBL" id="JAEFCI010011750">
    <property type="protein sequence ID" value="KAG5456439.1"/>
    <property type="molecule type" value="Genomic_DNA"/>
</dbReference>
<dbReference type="Proteomes" id="UP000673691">
    <property type="component" value="Unassembled WGS sequence"/>
</dbReference>
<reference evidence="2 3" key="1">
    <citation type="journal article" name="Sci. Rep.">
        <title>Genome-scale phylogenetic analyses confirm Olpidium as the closest living zoosporic fungus to the non-flagellated, terrestrial fungi.</title>
        <authorList>
            <person name="Chang Y."/>
            <person name="Rochon D."/>
            <person name="Sekimoto S."/>
            <person name="Wang Y."/>
            <person name="Chovatia M."/>
            <person name="Sandor L."/>
            <person name="Salamov A."/>
            <person name="Grigoriev I.V."/>
            <person name="Stajich J.E."/>
            <person name="Spatafora J.W."/>
        </authorList>
    </citation>
    <scope>NUCLEOTIDE SEQUENCE [LARGE SCALE GENOMIC DNA]</scope>
    <source>
        <strain evidence="2">S191</strain>
    </source>
</reference>
<evidence type="ECO:0000256" key="1">
    <source>
        <dbReference type="SAM" id="MobiDB-lite"/>
    </source>
</evidence>
<keyword evidence="3" id="KW-1185">Reference proteome</keyword>
<sequence>MWHTAKKPLTGAAAEQQLPGGGRCRPDGPASHSQRPLLDDALMSQLLLKGMKIRKGVAGGYQTTPKQPYVPVAFRNPRKRSACDMVDVDDGDEDEQLADARCPDRTSQAPVILAHNRQPGTRPQASLAPVRHQAAPATVAHAPSLSNYTFAKGNLAQPTIASWLRPRSGPTMPPSGS</sequence>
<dbReference type="AlphaFoldDB" id="A0A8H7ZNM0"/>
<evidence type="ECO:0000313" key="3">
    <source>
        <dbReference type="Proteomes" id="UP000673691"/>
    </source>
</evidence>
<accession>A0A8H7ZNM0</accession>
<comment type="caution">
    <text evidence="2">The sequence shown here is derived from an EMBL/GenBank/DDBJ whole genome shotgun (WGS) entry which is preliminary data.</text>
</comment>
<gene>
    <name evidence="2" type="ORF">BJ554DRAFT_3821</name>
</gene>